<dbReference type="Proteomes" id="UP000694920">
    <property type="component" value="Unplaced"/>
</dbReference>
<protein>
    <submittedName>
        <fullName evidence="3">Uncharacterized protein LOC112494901</fullName>
    </submittedName>
</protein>
<organism evidence="2 3">
    <name type="scientific">Cephus cinctus</name>
    <name type="common">Wheat stem sawfly</name>
    <dbReference type="NCBI Taxonomy" id="211228"/>
    <lineage>
        <taxon>Eukaryota</taxon>
        <taxon>Metazoa</taxon>
        <taxon>Ecdysozoa</taxon>
        <taxon>Arthropoda</taxon>
        <taxon>Hexapoda</taxon>
        <taxon>Insecta</taxon>
        <taxon>Pterygota</taxon>
        <taxon>Neoptera</taxon>
        <taxon>Endopterygota</taxon>
        <taxon>Hymenoptera</taxon>
        <taxon>Cephoidea</taxon>
        <taxon>Cephidae</taxon>
        <taxon>Cephus</taxon>
    </lineage>
</organism>
<keyword evidence="2" id="KW-1185">Reference proteome</keyword>
<dbReference type="RefSeq" id="XP_024944430.1">
    <property type="nucleotide sequence ID" value="XM_025088662.1"/>
</dbReference>
<accession>A0AAJ7RPS6</accession>
<evidence type="ECO:0000313" key="2">
    <source>
        <dbReference type="Proteomes" id="UP000694920"/>
    </source>
</evidence>
<dbReference type="AlphaFoldDB" id="A0AAJ7RPS6"/>
<evidence type="ECO:0000313" key="3">
    <source>
        <dbReference type="RefSeq" id="XP_024944430.1"/>
    </source>
</evidence>
<dbReference type="GeneID" id="112494901"/>
<feature type="region of interest" description="Disordered" evidence="1">
    <location>
        <begin position="37"/>
        <end position="66"/>
    </location>
</feature>
<sequence length="126" mass="14193">MKSPCHQQLFCVPHPAKVFAGAFLVGYYHARGWSSRNRKPYEVSSDGGTAESNGLMRPPYEPSPHNFPNVTADSSYALLLLRSKELKEAWDGTNGVKAKAESEVRKNVKLLPIHYNYNSIKHDYNL</sequence>
<gene>
    <name evidence="3" type="primary">LOC112494901</name>
</gene>
<reference evidence="3" key="1">
    <citation type="submission" date="2025-08" db="UniProtKB">
        <authorList>
            <consortium name="RefSeq"/>
        </authorList>
    </citation>
    <scope>IDENTIFICATION</scope>
</reference>
<dbReference type="KEGG" id="ccin:112494901"/>
<name>A0AAJ7RPS6_CEPCN</name>
<proteinExistence type="predicted"/>
<evidence type="ECO:0000256" key="1">
    <source>
        <dbReference type="SAM" id="MobiDB-lite"/>
    </source>
</evidence>